<sequence length="66" mass="7383">MISTIIIHSNYPSIIDKEIKDESKFLIVFLDTPRECDTANCSGTCRAKGGCLEDEFTVTECGKYCE</sequence>
<evidence type="ECO:0000313" key="2">
    <source>
        <dbReference type="Proteomes" id="UP000324222"/>
    </source>
</evidence>
<name>A0A5B7JUM3_PORTR</name>
<proteinExistence type="predicted"/>
<dbReference type="AlphaFoldDB" id="A0A5B7JUM3"/>
<protein>
    <submittedName>
        <fullName evidence="1">Uncharacterized protein</fullName>
    </submittedName>
</protein>
<dbReference type="EMBL" id="VSRR010113238">
    <property type="protein sequence ID" value="MPC98245.1"/>
    <property type="molecule type" value="Genomic_DNA"/>
</dbReference>
<gene>
    <name evidence="1" type="ORF">E2C01_093605</name>
</gene>
<organism evidence="1 2">
    <name type="scientific">Portunus trituberculatus</name>
    <name type="common">Swimming crab</name>
    <name type="synonym">Neptunus trituberculatus</name>
    <dbReference type="NCBI Taxonomy" id="210409"/>
    <lineage>
        <taxon>Eukaryota</taxon>
        <taxon>Metazoa</taxon>
        <taxon>Ecdysozoa</taxon>
        <taxon>Arthropoda</taxon>
        <taxon>Crustacea</taxon>
        <taxon>Multicrustacea</taxon>
        <taxon>Malacostraca</taxon>
        <taxon>Eumalacostraca</taxon>
        <taxon>Eucarida</taxon>
        <taxon>Decapoda</taxon>
        <taxon>Pleocyemata</taxon>
        <taxon>Brachyura</taxon>
        <taxon>Eubrachyura</taxon>
        <taxon>Portunoidea</taxon>
        <taxon>Portunidae</taxon>
        <taxon>Portuninae</taxon>
        <taxon>Portunus</taxon>
    </lineage>
</organism>
<reference evidence="1 2" key="1">
    <citation type="submission" date="2019-05" db="EMBL/GenBank/DDBJ databases">
        <title>Another draft genome of Portunus trituberculatus and its Hox gene families provides insights of decapod evolution.</title>
        <authorList>
            <person name="Jeong J.-H."/>
            <person name="Song I."/>
            <person name="Kim S."/>
            <person name="Choi T."/>
            <person name="Kim D."/>
            <person name="Ryu S."/>
            <person name="Kim W."/>
        </authorList>
    </citation>
    <scope>NUCLEOTIDE SEQUENCE [LARGE SCALE GENOMIC DNA]</scope>
    <source>
        <tissue evidence="1">Muscle</tissue>
    </source>
</reference>
<dbReference type="Proteomes" id="UP000324222">
    <property type="component" value="Unassembled WGS sequence"/>
</dbReference>
<accession>A0A5B7JUM3</accession>
<evidence type="ECO:0000313" key="1">
    <source>
        <dbReference type="EMBL" id="MPC98245.1"/>
    </source>
</evidence>
<keyword evidence="2" id="KW-1185">Reference proteome</keyword>
<comment type="caution">
    <text evidence="1">The sequence shown here is derived from an EMBL/GenBank/DDBJ whole genome shotgun (WGS) entry which is preliminary data.</text>
</comment>